<evidence type="ECO:0000256" key="5">
    <source>
        <dbReference type="ARBA" id="ARBA00062515"/>
    </source>
</evidence>
<dbReference type="Pfam" id="PF13531">
    <property type="entry name" value="SBP_bac_11"/>
    <property type="match status" value="1"/>
</dbReference>
<dbReference type="RefSeq" id="WP_170012379.1">
    <property type="nucleotide sequence ID" value="NZ_JABCRE010000003.1"/>
</dbReference>
<evidence type="ECO:0000313" key="7">
    <source>
        <dbReference type="EMBL" id="NMW32052.1"/>
    </source>
</evidence>
<comment type="similarity">
    <text evidence="1">Belongs to the bacterial solute-binding protein ModA family.</text>
</comment>
<organism evidence="7 8">
    <name type="scientific">Pontixanthobacter rizhaonensis</name>
    <dbReference type="NCBI Taxonomy" id="2730337"/>
    <lineage>
        <taxon>Bacteria</taxon>
        <taxon>Pseudomonadati</taxon>
        <taxon>Pseudomonadota</taxon>
        <taxon>Alphaproteobacteria</taxon>
        <taxon>Sphingomonadales</taxon>
        <taxon>Erythrobacteraceae</taxon>
        <taxon>Pontixanthobacter</taxon>
    </lineage>
</organism>
<dbReference type="PROSITE" id="PS51257">
    <property type="entry name" value="PROKAR_LIPOPROTEIN"/>
    <property type="match status" value="1"/>
</dbReference>
<dbReference type="AlphaFoldDB" id="A0A848QHD6"/>
<comment type="subunit">
    <text evidence="5">The complex is composed of two ATP-binding proteins (ModC), two transmembrane proteins (ModB) and a solute-binding protein (ModA).</text>
</comment>
<dbReference type="FunFam" id="3.40.190.10:FF:000035">
    <property type="entry name" value="Molybdate ABC transporter substrate-binding protein"/>
    <property type="match status" value="1"/>
</dbReference>
<dbReference type="GO" id="GO:0030973">
    <property type="term" value="F:molybdate ion binding"/>
    <property type="evidence" value="ECO:0007669"/>
    <property type="project" value="TreeGrafter"/>
</dbReference>
<dbReference type="NCBIfam" id="TIGR01256">
    <property type="entry name" value="modA"/>
    <property type="match status" value="1"/>
</dbReference>
<evidence type="ECO:0000256" key="2">
    <source>
        <dbReference type="ARBA" id="ARBA00022505"/>
    </source>
</evidence>
<feature type="binding site" evidence="6">
    <location>
        <position position="38"/>
    </location>
    <ligand>
        <name>molybdate</name>
        <dbReference type="ChEBI" id="CHEBI:36264"/>
    </ligand>
</feature>
<dbReference type="Gene3D" id="3.40.190.10">
    <property type="entry name" value="Periplasmic binding protein-like II"/>
    <property type="match status" value="2"/>
</dbReference>
<keyword evidence="3 6" id="KW-0479">Metal-binding</keyword>
<dbReference type="InterPro" id="IPR005950">
    <property type="entry name" value="ModA"/>
</dbReference>
<name>A0A848QHD6_9SPHN</name>
<feature type="binding site" evidence="6">
    <location>
        <position position="188"/>
    </location>
    <ligand>
        <name>molybdate</name>
        <dbReference type="ChEBI" id="CHEBI:36264"/>
    </ligand>
</feature>
<dbReference type="SUPFAM" id="SSF53850">
    <property type="entry name" value="Periplasmic binding protein-like II"/>
    <property type="match status" value="1"/>
</dbReference>
<dbReference type="PIRSF" id="PIRSF004846">
    <property type="entry name" value="ModA"/>
    <property type="match status" value="1"/>
</dbReference>
<comment type="caution">
    <text evidence="7">The sequence shown here is derived from an EMBL/GenBank/DDBJ whole genome shotgun (WGS) entry which is preliminary data.</text>
</comment>
<evidence type="ECO:0000256" key="3">
    <source>
        <dbReference type="ARBA" id="ARBA00022723"/>
    </source>
</evidence>
<dbReference type="InterPro" id="IPR050682">
    <property type="entry name" value="ModA/WtpA"/>
</dbReference>
<dbReference type="Proteomes" id="UP000561181">
    <property type="component" value="Unassembled WGS sequence"/>
</dbReference>
<evidence type="ECO:0000256" key="6">
    <source>
        <dbReference type="PIRSR" id="PIRSR004846-1"/>
    </source>
</evidence>
<gene>
    <name evidence="7" type="primary">modA</name>
    <name evidence="7" type="ORF">HKD42_08265</name>
</gene>
<dbReference type="PANTHER" id="PTHR30632:SF17">
    <property type="entry name" value="MOLYBDATE-BINDING PROTEIN MODA"/>
    <property type="match status" value="1"/>
</dbReference>
<evidence type="ECO:0000256" key="1">
    <source>
        <dbReference type="ARBA" id="ARBA00009175"/>
    </source>
</evidence>
<dbReference type="GO" id="GO:0030288">
    <property type="term" value="C:outer membrane-bounded periplasmic space"/>
    <property type="evidence" value="ECO:0007669"/>
    <property type="project" value="TreeGrafter"/>
</dbReference>
<keyword evidence="4" id="KW-0732">Signal</keyword>
<evidence type="ECO:0000256" key="4">
    <source>
        <dbReference type="ARBA" id="ARBA00022729"/>
    </source>
</evidence>
<dbReference type="PANTHER" id="PTHR30632">
    <property type="entry name" value="MOLYBDATE-BINDING PERIPLASMIC PROTEIN"/>
    <property type="match status" value="1"/>
</dbReference>
<proteinExistence type="inferred from homology"/>
<dbReference type="GO" id="GO:1901359">
    <property type="term" value="F:tungstate binding"/>
    <property type="evidence" value="ECO:0007669"/>
    <property type="project" value="UniProtKB-ARBA"/>
</dbReference>
<protein>
    <submittedName>
        <fullName evidence="7">Molybdate ABC transporter substrate-binding protein</fullName>
    </submittedName>
</protein>
<dbReference type="GO" id="GO:0046872">
    <property type="term" value="F:metal ion binding"/>
    <property type="evidence" value="ECO:0007669"/>
    <property type="project" value="UniProtKB-KW"/>
</dbReference>
<accession>A0A848QHD6</accession>
<keyword evidence="8" id="KW-1185">Reference proteome</keyword>
<keyword evidence="2 6" id="KW-0500">Molybdenum</keyword>
<evidence type="ECO:0000313" key="8">
    <source>
        <dbReference type="Proteomes" id="UP000561181"/>
    </source>
</evidence>
<dbReference type="EMBL" id="JABCRE010000003">
    <property type="protein sequence ID" value="NMW32052.1"/>
    <property type="molecule type" value="Genomic_DNA"/>
</dbReference>
<reference evidence="7 8" key="1">
    <citation type="submission" date="2020-04" db="EMBL/GenBank/DDBJ databases">
        <authorList>
            <person name="Liu A."/>
        </authorList>
    </citation>
    <scope>NUCLEOTIDE SEQUENCE [LARGE SCALE GENOMIC DNA]</scope>
    <source>
        <strain evidence="7 8">RZ02</strain>
    </source>
</reference>
<sequence length="250" mass="26318">MNMRFFFSHFAALFVLVIALTGCVPTEPRGPLVLAASSLQQPLEELAEQWTAAGNDPPQFSFASSAALARQIENGSAGDIFISADRQWTDYLTKAGNIAPSEVVAIAGNTLVVAAPAGPTPPSLQTLAQANRIVTGDTQAVPLGRYAKEALTAANLWDSTEPKIINAASARGALVKLARGEVDAGILYTSDAQGVETIAATPIPRESHSPIVYMAVKLPASAHPDTDGFLGFIASPEAVKVFDRYGFIRP</sequence>
<dbReference type="GO" id="GO:0015689">
    <property type="term" value="P:molybdate ion transport"/>
    <property type="evidence" value="ECO:0007669"/>
    <property type="project" value="InterPro"/>
</dbReference>
<feature type="binding site" evidence="6">
    <location>
        <position position="65"/>
    </location>
    <ligand>
        <name>molybdate</name>
        <dbReference type="ChEBI" id="CHEBI:36264"/>
    </ligand>
</feature>